<keyword evidence="5" id="KW-0539">Nucleus</keyword>
<evidence type="ECO:0000256" key="4">
    <source>
        <dbReference type="ARBA" id="ARBA00023163"/>
    </source>
</evidence>
<organism evidence="6 7">
    <name type="scientific">Phialophora macrospora</name>
    <dbReference type="NCBI Taxonomy" id="1851006"/>
    <lineage>
        <taxon>Eukaryota</taxon>
        <taxon>Fungi</taxon>
        <taxon>Dikarya</taxon>
        <taxon>Ascomycota</taxon>
        <taxon>Pezizomycotina</taxon>
        <taxon>Eurotiomycetes</taxon>
        <taxon>Chaetothyriomycetidae</taxon>
        <taxon>Chaetothyriales</taxon>
        <taxon>Herpotrichiellaceae</taxon>
        <taxon>Phialophora</taxon>
    </lineage>
</organism>
<comment type="similarity">
    <text evidence="2">Belongs to the Mediator complex subunit 27 family.</text>
</comment>
<evidence type="ECO:0000313" key="7">
    <source>
        <dbReference type="Proteomes" id="UP000054266"/>
    </source>
</evidence>
<dbReference type="STRING" id="5601.A0A0D2CC68"/>
<proteinExistence type="inferred from homology"/>
<evidence type="ECO:0000313" key="6">
    <source>
        <dbReference type="EMBL" id="KIW62651.1"/>
    </source>
</evidence>
<dbReference type="AlphaFoldDB" id="A0A0D2CC68"/>
<comment type="subcellular location">
    <subcellularLocation>
        <location evidence="1">Nucleus</location>
    </subcellularLocation>
</comment>
<evidence type="ECO:0000256" key="5">
    <source>
        <dbReference type="ARBA" id="ARBA00023242"/>
    </source>
</evidence>
<name>A0A0D2CC68_9EURO</name>
<protein>
    <recommendedName>
        <fullName evidence="8">Mediator complex subunit 27</fullName>
    </recommendedName>
</protein>
<keyword evidence="4" id="KW-0804">Transcription</keyword>
<gene>
    <name evidence="6" type="ORF">PV04_10808</name>
</gene>
<reference evidence="6 7" key="1">
    <citation type="submission" date="2015-01" db="EMBL/GenBank/DDBJ databases">
        <title>The Genome Sequence of Capronia semiimmersa CBS27337.</title>
        <authorList>
            <consortium name="The Broad Institute Genomics Platform"/>
            <person name="Cuomo C."/>
            <person name="de Hoog S."/>
            <person name="Gorbushina A."/>
            <person name="Stielow B."/>
            <person name="Teixiera M."/>
            <person name="Abouelleil A."/>
            <person name="Chapman S.B."/>
            <person name="Priest M."/>
            <person name="Young S.K."/>
            <person name="Wortman J."/>
            <person name="Nusbaum C."/>
            <person name="Birren B."/>
        </authorList>
    </citation>
    <scope>NUCLEOTIDE SEQUENCE [LARGE SCALE GENOMIC DNA]</scope>
    <source>
        <strain evidence="6 7">CBS 27337</strain>
    </source>
</reference>
<dbReference type="GO" id="GO:0016592">
    <property type="term" value="C:mediator complex"/>
    <property type="evidence" value="ECO:0007669"/>
    <property type="project" value="InterPro"/>
</dbReference>
<sequence>MTTDMSSPVDPEDREIIEKLAKLQNMYSQIGGLRSLLPDKLINPARVALENPGGFEPEKLATYLETAAKSGIQDVGRFKKDWHSDDVRQLWHVVNANDLPQGGDAWPLDYGGLLQDAAINEQTSTTANNTGRESQPPNESEVVKVVDDFRARHPELRIHVSDGADPLPIDIQVGKLEFRLEQRQSAGGTEYIVLGKPGAEASSLRHNVLQSISESHHGAGLAILLEMISSYRDINTKPCQKCHKLFDSKTMQLPLIRQLIAAREGQYPEFLALHRDCK</sequence>
<evidence type="ECO:0008006" key="8">
    <source>
        <dbReference type="Google" id="ProtNLM"/>
    </source>
</evidence>
<evidence type="ECO:0000256" key="2">
    <source>
        <dbReference type="ARBA" id="ARBA00008048"/>
    </source>
</evidence>
<dbReference type="EMBL" id="KN846963">
    <property type="protein sequence ID" value="KIW62651.1"/>
    <property type="molecule type" value="Genomic_DNA"/>
</dbReference>
<keyword evidence="7" id="KW-1185">Reference proteome</keyword>
<dbReference type="Pfam" id="PF11571">
    <property type="entry name" value="Med27"/>
    <property type="match status" value="1"/>
</dbReference>
<evidence type="ECO:0000256" key="1">
    <source>
        <dbReference type="ARBA" id="ARBA00004123"/>
    </source>
</evidence>
<accession>A0A0D2CC68</accession>
<evidence type="ECO:0000256" key="3">
    <source>
        <dbReference type="ARBA" id="ARBA00023015"/>
    </source>
</evidence>
<dbReference type="Proteomes" id="UP000054266">
    <property type="component" value="Unassembled WGS sequence"/>
</dbReference>
<keyword evidence="3" id="KW-0805">Transcription regulation</keyword>
<dbReference type="HOGENOM" id="CLU_068081_0_0_1"/>
<dbReference type="InterPro" id="IPR021627">
    <property type="entry name" value="Mediator_Med27"/>
</dbReference>